<dbReference type="Proteomes" id="UP000281332">
    <property type="component" value="Unassembled WGS sequence"/>
</dbReference>
<name>A0A3N4P1R7_9GAMM</name>
<comment type="caution">
    <text evidence="1">The sequence shown here is derived from an EMBL/GenBank/DDBJ whole genome shotgun (WGS) entry which is preliminary data.</text>
</comment>
<evidence type="ECO:0000313" key="1">
    <source>
        <dbReference type="EMBL" id="RPE00369.1"/>
    </source>
</evidence>
<protein>
    <submittedName>
        <fullName evidence="1">Uncharacterized protein</fullName>
    </submittedName>
</protein>
<dbReference type="EMBL" id="RMVG01000008">
    <property type="protein sequence ID" value="RPE00369.1"/>
    <property type="molecule type" value="Genomic_DNA"/>
</dbReference>
<accession>A0A3N4P1R7</accession>
<keyword evidence="2" id="KW-1185">Reference proteome</keyword>
<organism evidence="1 2">
    <name type="scientific">Candidatus Pantoea deserta</name>
    <dbReference type="NCBI Taxonomy" id="1869313"/>
    <lineage>
        <taxon>Bacteria</taxon>
        <taxon>Pseudomonadati</taxon>
        <taxon>Pseudomonadota</taxon>
        <taxon>Gammaproteobacteria</taxon>
        <taxon>Enterobacterales</taxon>
        <taxon>Erwiniaceae</taxon>
        <taxon>Pantoea</taxon>
    </lineage>
</organism>
<gene>
    <name evidence="1" type="ORF">BBB56_12360</name>
</gene>
<evidence type="ECO:0000313" key="2">
    <source>
        <dbReference type="Proteomes" id="UP000281332"/>
    </source>
</evidence>
<reference evidence="1 2" key="1">
    <citation type="submission" date="2018-11" db="EMBL/GenBank/DDBJ databases">
        <title>Whole genome sequencing of Pantoea sp. RIT388.</title>
        <authorList>
            <person name="Gan H.M."/>
            <person name="Hudson A.O."/>
        </authorList>
    </citation>
    <scope>NUCLEOTIDE SEQUENCE [LARGE SCALE GENOMIC DNA]</scope>
    <source>
        <strain evidence="1 2">RIT388</strain>
    </source>
</reference>
<proteinExistence type="predicted"/>
<dbReference type="AlphaFoldDB" id="A0A3N4P1R7"/>
<sequence>MNSPLVTHTQLSIDHDSGKEVKGALYAWLAPALTRTATGAAELRFACSPQYFLTMNAGVNGETALSENVSR</sequence>